<dbReference type="EMBL" id="ML976671">
    <property type="protein sequence ID" value="KAF1975275.1"/>
    <property type="molecule type" value="Genomic_DNA"/>
</dbReference>
<dbReference type="Proteomes" id="UP000800036">
    <property type="component" value="Unassembled WGS sequence"/>
</dbReference>
<reference evidence="1" key="1">
    <citation type="journal article" date="2020" name="Stud. Mycol.">
        <title>101 Dothideomycetes genomes: a test case for predicting lifestyles and emergence of pathogens.</title>
        <authorList>
            <person name="Haridas S."/>
            <person name="Albert R."/>
            <person name="Binder M."/>
            <person name="Bloem J."/>
            <person name="Labutti K."/>
            <person name="Salamov A."/>
            <person name="Andreopoulos B."/>
            <person name="Baker S."/>
            <person name="Barry K."/>
            <person name="Bills G."/>
            <person name="Bluhm B."/>
            <person name="Cannon C."/>
            <person name="Castanera R."/>
            <person name="Culley D."/>
            <person name="Daum C."/>
            <person name="Ezra D."/>
            <person name="Gonzalez J."/>
            <person name="Henrissat B."/>
            <person name="Kuo A."/>
            <person name="Liang C."/>
            <person name="Lipzen A."/>
            <person name="Lutzoni F."/>
            <person name="Magnuson J."/>
            <person name="Mondo S."/>
            <person name="Nolan M."/>
            <person name="Ohm R."/>
            <person name="Pangilinan J."/>
            <person name="Park H.-J."/>
            <person name="Ramirez L."/>
            <person name="Alfaro M."/>
            <person name="Sun H."/>
            <person name="Tritt A."/>
            <person name="Yoshinaga Y."/>
            <person name="Zwiers L.-H."/>
            <person name="Turgeon B."/>
            <person name="Goodwin S."/>
            <person name="Spatafora J."/>
            <person name="Crous P."/>
            <person name="Grigoriev I."/>
        </authorList>
    </citation>
    <scope>NUCLEOTIDE SEQUENCE</scope>
    <source>
        <strain evidence="1">CBS 107.79</strain>
    </source>
</reference>
<organism evidence="1 2">
    <name type="scientific">Bimuria novae-zelandiae CBS 107.79</name>
    <dbReference type="NCBI Taxonomy" id="1447943"/>
    <lineage>
        <taxon>Eukaryota</taxon>
        <taxon>Fungi</taxon>
        <taxon>Dikarya</taxon>
        <taxon>Ascomycota</taxon>
        <taxon>Pezizomycotina</taxon>
        <taxon>Dothideomycetes</taxon>
        <taxon>Pleosporomycetidae</taxon>
        <taxon>Pleosporales</taxon>
        <taxon>Massarineae</taxon>
        <taxon>Didymosphaeriaceae</taxon>
        <taxon>Bimuria</taxon>
    </lineage>
</organism>
<dbReference type="AlphaFoldDB" id="A0A6A5VDV1"/>
<name>A0A6A5VDV1_9PLEO</name>
<sequence>MAITAMTRLRSVRATRHLTCPPSIPYPIPSFVGIAAPVAELSSVVSRRPSLMSPWLHIGAVYHLVDLLLPHHGCKSEQCINVHHLSISRSMCYLCSPTVCLTQVCLTTCSFPSIYRRHKTCSTYPIASLCFIPPRFSVRVPSHKSIGHPAISSTAITSSGVGRSFPFAYIPTSSQVCVPSLDHALSFHVSTQTNVDML</sequence>
<proteinExistence type="predicted"/>
<accession>A0A6A5VDV1</accession>
<protein>
    <submittedName>
        <fullName evidence="1">Uncharacterized protein</fullName>
    </submittedName>
</protein>
<gene>
    <name evidence="1" type="ORF">BU23DRAFT_81126</name>
</gene>
<evidence type="ECO:0000313" key="1">
    <source>
        <dbReference type="EMBL" id="KAF1975275.1"/>
    </source>
</evidence>
<keyword evidence="2" id="KW-1185">Reference proteome</keyword>
<evidence type="ECO:0000313" key="2">
    <source>
        <dbReference type="Proteomes" id="UP000800036"/>
    </source>
</evidence>